<organism evidence="2 3">
    <name type="scientific">Gossypium stocksii</name>
    <dbReference type="NCBI Taxonomy" id="47602"/>
    <lineage>
        <taxon>Eukaryota</taxon>
        <taxon>Viridiplantae</taxon>
        <taxon>Streptophyta</taxon>
        <taxon>Embryophyta</taxon>
        <taxon>Tracheophyta</taxon>
        <taxon>Spermatophyta</taxon>
        <taxon>Magnoliopsida</taxon>
        <taxon>eudicotyledons</taxon>
        <taxon>Gunneridae</taxon>
        <taxon>Pentapetalae</taxon>
        <taxon>rosids</taxon>
        <taxon>malvids</taxon>
        <taxon>Malvales</taxon>
        <taxon>Malvaceae</taxon>
        <taxon>Malvoideae</taxon>
        <taxon>Gossypium</taxon>
    </lineage>
</organism>
<accession>A0A9D4A5A3</accession>
<dbReference type="InterPro" id="IPR014729">
    <property type="entry name" value="Rossmann-like_a/b/a_fold"/>
</dbReference>
<evidence type="ECO:0000313" key="2">
    <source>
        <dbReference type="EMBL" id="KAH1089231.1"/>
    </source>
</evidence>
<dbReference type="AlphaFoldDB" id="A0A9D4A5A3"/>
<evidence type="ECO:0000259" key="1">
    <source>
        <dbReference type="Pfam" id="PF00582"/>
    </source>
</evidence>
<name>A0A9D4A5A3_9ROSI</name>
<feature type="domain" description="UspA" evidence="1">
    <location>
        <begin position="55"/>
        <end position="221"/>
    </location>
</feature>
<dbReference type="Proteomes" id="UP000828251">
    <property type="component" value="Unassembled WGS sequence"/>
</dbReference>
<dbReference type="EMBL" id="JAIQCV010000006">
    <property type="protein sequence ID" value="KAH1089231.1"/>
    <property type="molecule type" value="Genomic_DNA"/>
</dbReference>
<dbReference type="SUPFAM" id="SSF52402">
    <property type="entry name" value="Adenine nucleotide alpha hydrolases-like"/>
    <property type="match status" value="1"/>
</dbReference>
<sequence length="246" mass="27518">MKKLITITKNDNLILHAIVFHLDPKPLSFWLWWWLWWFRFVFAGLRPLMVTPPARKVMVVADPAPHSAAALQYALSHALLEQDELILLHVENTSSWKNTLTTFLKRPTIASAANAMTPNNFSGPDWGSTDVNFLDQMKYASEIAQPKIPVRIEKIDPDGKDKATVILSKSKDLGIDLIIIGQKRSLSSAILGYKRPSGSMKGSKLIDTVDYLIENSPCTCVGVQKKGQNGGYVLNSKTQKNFWLLG</sequence>
<reference evidence="2 3" key="1">
    <citation type="journal article" date="2021" name="Plant Biotechnol. J.">
        <title>Multi-omics assisted identification of the key and species-specific regulatory components of drought-tolerant mechanisms in Gossypium stocksii.</title>
        <authorList>
            <person name="Yu D."/>
            <person name="Ke L."/>
            <person name="Zhang D."/>
            <person name="Wu Y."/>
            <person name="Sun Y."/>
            <person name="Mei J."/>
            <person name="Sun J."/>
            <person name="Sun Y."/>
        </authorList>
    </citation>
    <scope>NUCLEOTIDE SEQUENCE [LARGE SCALE GENOMIC DNA]</scope>
    <source>
        <strain evidence="3">cv. E1</strain>
        <tissue evidence="2">Leaf</tissue>
    </source>
</reference>
<dbReference type="Gene3D" id="3.40.50.620">
    <property type="entry name" value="HUPs"/>
    <property type="match status" value="1"/>
</dbReference>
<protein>
    <recommendedName>
        <fullName evidence="1">UspA domain-containing protein</fullName>
    </recommendedName>
</protein>
<dbReference type="OrthoDB" id="786029at2759"/>
<evidence type="ECO:0000313" key="3">
    <source>
        <dbReference type="Proteomes" id="UP000828251"/>
    </source>
</evidence>
<proteinExistence type="predicted"/>
<keyword evidence="3" id="KW-1185">Reference proteome</keyword>
<dbReference type="Pfam" id="PF00582">
    <property type="entry name" value="Usp"/>
    <property type="match status" value="1"/>
</dbReference>
<dbReference type="InterPro" id="IPR006016">
    <property type="entry name" value="UspA"/>
</dbReference>
<dbReference type="PANTHER" id="PTHR47867">
    <property type="entry name" value="ADENINE NUCLEOTIDE ALPHA HYDROLASES-LIKE SUPERFAMILY PROTEIN"/>
    <property type="match status" value="1"/>
</dbReference>
<dbReference type="PANTHER" id="PTHR47867:SF1">
    <property type="entry name" value="ADENINE NUCLEOTIDE ALPHA HYDROLASES-LIKE SUPERFAMILY PROTEIN"/>
    <property type="match status" value="1"/>
</dbReference>
<comment type="caution">
    <text evidence="2">The sequence shown here is derived from an EMBL/GenBank/DDBJ whole genome shotgun (WGS) entry which is preliminary data.</text>
</comment>
<gene>
    <name evidence="2" type="ORF">J1N35_016488</name>
</gene>